<dbReference type="InterPro" id="IPR027273">
    <property type="entry name" value="Neocarzinostatin-like"/>
</dbReference>
<dbReference type="Proteomes" id="UP000272400">
    <property type="component" value="Unassembled WGS sequence"/>
</dbReference>
<dbReference type="SUPFAM" id="SSF49319">
    <property type="entry name" value="Actinoxanthin-like"/>
    <property type="match status" value="1"/>
</dbReference>
<accession>A0A3N1D4Y1</accession>
<protein>
    <recommendedName>
        <fullName evidence="6">Neocarzinostatin family protein</fullName>
    </recommendedName>
</protein>
<keyword evidence="2" id="KW-0472">Membrane</keyword>
<proteinExistence type="predicted"/>
<keyword evidence="2" id="KW-0812">Transmembrane</keyword>
<evidence type="ECO:0000256" key="3">
    <source>
        <dbReference type="SAM" id="SignalP"/>
    </source>
</evidence>
<feature type="region of interest" description="Disordered" evidence="1">
    <location>
        <begin position="349"/>
        <end position="373"/>
    </location>
</feature>
<evidence type="ECO:0000313" key="5">
    <source>
        <dbReference type="Proteomes" id="UP000272400"/>
    </source>
</evidence>
<name>A0A3N1D4Y1_9ACTN</name>
<feature type="transmembrane region" description="Helical" evidence="2">
    <location>
        <begin position="247"/>
        <end position="270"/>
    </location>
</feature>
<evidence type="ECO:0000313" key="4">
    <source>
        <dbReference type="EMBL" id="ROO88516.1"/>
    </source>
</evidence>
<dbReference type="AlphaFoldDB" id="A0A3N1D4Y1"/>
<dbReference type="Gene3D" id="2.60.40.230">
    <property type="entry name" value="Neocarzinostatin-like"/>
    <property type="match status" value="1"/>
</dbReference>
<gene>
    <name evidence="4" type="ORF">EDD29_6187</name>
</gene>
<evidence type="ECO:0000256" key="2">
    <source>
        <dbReference type="SAM" id="Phobius"/>
    </source>
</evidence>
<reference evidence="4 5" key="1">
    <citation type="submission" date="2018-11" db="EMBL/GenBank/DDBJ databases">
        <title>Sequencing the genomes of 1000 actinobacteria strains.</title>
        <authorList>
            <person name="Klenk H.-P."/>
        </authorList>
    </citation>
    <scope>NUCLEOTIDE SEQUENCE [LARGE SCALE GENOMIC DNA]</scope>
    <source>
        <strain evidence="4 5">DSM 44254</strain>
    </source>
</reference>
<dbReference type="RefSeq" id="WP_123667749.1">
    <property type="nucleotide sequence ID" value="NZ_RJKE01000001.1"/>
</dbReference>
<feature type="signal peptide" evidence="3">
    <location>
        <begin position="1"/>
        <end position="27"/>
    </location>
</feature>
<dbReference type="OrthoDB" id="4350202at2"/>
<comment type="caution">
    <text evidence="4">The sequence shown here is derived from an EMBL/GenBank/DDBJ whole genome shotgun (WGS) entry which is preliminary data.</text>
</comment>
<keyword evidence="5" id="KW-1185">Reference proteome</keyword>
<evidence type="ECO:0008006" key="6">
    <source>
        <dbReference type="Google" id="ProtNLM"/>
    </source>
</evidence>
<organism evidence="4 5">
    <name type="scientific">Actinocorallia herbida</name>
    <dbReference type="NCBI Taxonomy" id="58109"/>
    <lineage>
        <taxon>Bacteria</taxon>
        <taxon>Bacillati</taxon>
        <taxon>Actinomycetota</taxon>
        <taxon>Actinomycetes</taxon>
        <taxon>Streptosporangiales</taxon>
        <taxon>Thermomonosporaceae</taxon>
        <taxon>Actinocorallia</taxon>
    </lineage>
</organism>
<dbReference type="EMBL" id="RJKE01000001">
    <property type="protein sequence ID" value="ROO88516.1"/>
    <property type="molecule type" value="Genomic_DNA"/>
</dbReference>
<sequence>MTGPRLLAALAASVLTLLTCWAVPASADPGGSASPGEGAPGTIVQVTGAGWPAGTSVHLSVCGRLAVNGSVDCDAAGAVTAPVGPDGVVTGGLTIGAPPVDCPCVIRMATPAKADRMIVDVPFTVLGHPTSAVVKDAQPVRIDLVDAQLRGGGSWSELFGWKTRRTLVLTVRNNAPDPVKDAPLVVGWGADKKADMPLTAPPTGTIEPGATATFRVPIELPPASYGDFVVGGRFAGQTDFQVSFTTYPYLLFGLNLLALLALIAGVRAAIRRRRPQTRGAASASPPPASAPAAPRHLERAALLAHLDGTARPGTGDTLVIDRASLLTYLDGPPLLDPAALDRFLAVDDATAPLPPPDDLSYPSTPEGGPDEPR</sequence>
<keyword evidence="3" id="KW-0732">Signal</keyword>
<feature type="chain" id="PRO_5018108791" description="Neocarzinostatin family protein" evidence="3">
    <location>
        <begin position="28"/>
        <end position="373"/>
    </location>
</feature>
<evidence type="ECO:0000256" key="1">
    <source>
        <dbReference type="SAM" id="MobiDB-lite"/>
    </source>
</evidence>
<keyword evidence="2" id="KW-1133">Transmembrane helix</keyword>